<dbReference type="Proteomes" id="UP000501237">
    <property type="component" value="Chromosome"/>
</dbReference>
<keyword evidence="2" id="KW-0488">Methylation</keyword>
<name>A0A679GMD8_9GAMM</name>
<dbReference type="Pfam" id="PF07963">
    <property type="entry name" value="N_methyl"/>
    <property type="match status" value="1"/>
</dbReference>
<dbReference type="GO" id="GO:0043107">
    <property type="term" value="P:type IV pilus-dependent motility"/>
    <property type="evidence" value="ECO:0007669"/>
    <property type="project" value="TreeGrafter"/>
</dbReference>
<dbReference type="RefSeq" id="WP_172432751.1">
    <property type="nucleotide sequence ID" value="NZ_AP022642.1"/>
</dbReference>
<keyword evidence="5" id="KW-1133">Transmembrane helix</keyword>
<evidence type="ECO:0000313" key="6">
    <source>
        <dbReference type="EMBL" id="BCA27154.1"/>
    </source>
</evidence>
<dbReference type="GeneID" id="57396345"/>
<dbReference type="AlphaFoldDB" id="A0A679GMD8"/>
<keyword evidence="5" id="KW-0812">Transmembrane</keyword>
<evidence type="ECO:0000256" key="1">
    <source>
        <dbReference type="ARBA" id="ARBA00005233"/>
    </source>
</evidence>
<gene>
    <name evidence="6" type="primary">pilE</name>
    <name evidence="6" type="ORF">PtoMrB4_11310</name>
</gene>
<keyword evidence="4" id="KW-0281">Fimbrium</keyword>
<evidence type="ECO:0000313" key="7">
    <source>
        <dbReference type="Proteomes" id="UP000501237"/>
    </source>
</evidence>
<dbReference type="InterPro" id="IPR045584">
    <property type="entry name" value="Pilin-like"/>
</dbReference>
<dbReference type="Gene3D" id="3.30.700.10">
    <property type="entry name" value="Glycoprotein, Type 4 Pilin"/>
    <property type="match status" value="1"/>
</dbReference>
<keyword evidence="5" id="KW-0472">Membrane</keyword>
<dbReference type="InterPro" id="IPR001082">
    <property type="entry name" value="Pilin"/>
</dbReference>
<sequence>MKAQKGFTLIELMIVVAIIGILAAVALPAYQDYTARAKVSEVVLAASSCRAAISEASQTGLASTPAANGFGCGETTSAVSQYVASIQTTAAGAITVVAQNIAQVGTGKGITLTPYSDAAATTASVAADFTAGNLKPVRAWKCAGAATNPIEAKYLPASCR</sequence>
<protein>
    <recommendedName>
        <fullName evidence="3">Pilin</fullName>
    </recommendedName>
</protein>
<reference evidence="6 7" key="1">
    <citation type="journal article" date="2020" name="Microbiol. Resour. Announc.">
        <title>Complete genome sequence of Pseudomonas otitidis strain MrB4, isolated from Lake Biwa in Japan.</title>
        <authorList>
            <person name="Miyazaki K."/>
            <person name="Hase E."/>
            <person name="Maruya T."/>
        </authorList>
    </citation>
    <scope>NUCLEOTIDE SEQUENCE [LARGE SCALE GENOMIC DNA]</scope>
    <source>
        <strain evidence="6 7">MrB4</strain>
    </source>
</reference>
<evidence type="ECO:0000256" key="4">
    <source>
        <dbReference type="RuleBase" id="RU000389"/>
    </source>
</evidence>
<dbReference type="Pfam" id="PF00114">
    <property type="entry name" value="Pilin"/>
    <property type="match status" value="1"/>
</dbReference>
<dbReference type="PANTHER" id="PTHR30093:SF34">
    <property type="entry name" value="PREPILIN PEPTIDASE-DEPENDENT PROTEIN D"/>
    <property type="match status" value="1"/>
</dbReference>
<organism evidence="6 7">
    <name type="scientific">Metapseudomonas otitidis</name>
    <dbReference type="NCBI Taxonomy" id="319939"/>
    <lineage>
        <taxon>Bacteria</taxon>
        <taxon>Pseudomonadati</taxon>
        <taxon>Pseudomonadota</taxon>
        <taxon>Gammaproteobacteria</taxon>
        <taxon>Pseudomonadales</taxon>
        <taxon>Pseudomonadaceae</taxon>
        <taxon>Metapseudomonas</taxon>
    </lineage>
</organism>
<feature type="transmembrane region" description="Helical" evidence="5">
    <location>
        <begin position="12"/>
        <end position="30"/>
    </location>
</feature>
<dbReference type="NCBIfam" id="TIGR02532">
    <property type="entry name" value="IV_pilin_GFxxxE"/>
    <property type="match status" value="1"/>
</dbReference>
<dbReference type="SUPFAM" id="SSF54523">
    <property type="entry name" value="Pili subunits"/>
    <property type="match status" value="1"/>
</dbReference>
<evidence type="ECO:0000256" key="5">
    <source>
        <dbReference type="SAM" id="Phobius"/>
    </source>
</evidence>
<accession>A0A679GMD8</accession>
<evidence type="ECO:0000256" key="2">
    <source>
        <dbReference type="ARBA" id="ARBA00022481"/>
    </source>
</evidence>
<dbReference type="InterPro" id="IPR012902">
    <property type="entry name" value="N_methyl_site"/>
</dbReference>
<evidence type="ECO:0000256" key="3">
    <source>
        <dbReference type="ARBA" id="ARBA00029638"/>
    </source>
</evidence>
<dbReference type="PROSITE" id="PS00409">
    <property type="entry name" value="PROKAR_NTER_METHYL"/>
    <property type="match status" value="1"/>
</dbReference>
<dbReference type="KEGG" id="poj:PtoMrB4_11310"/>
<proteinExistence type="inferred from homology"/>
<dbReference type="GO" id="GO:0007155">
    <property type="term" value="P:cell adhesion"/>
    <property type="evidence" value="ECO:0007669"/>
    <property type="project" value="InterPro"/>
</dbReference>
<comment type="similarity">
    <text evidence="1 4">Belongs to the N-Me-Phe pilin family.</text>
</comment>
<dbReference type="EMBL" id="AP022642">
    <property type="protein sequence ID" value="BCA27154.1"/>
    <property type="molecule type" value="Genomic_DNA"/>
</dbReference>
<dbReference type="PANTHER" id="PTHR30093">
    <property type="entry name" value="GENERAL SECRETION PATHWAY PROTEIN G"/>
    <property type="match status" value="1"/>
</dbReference>
<dbReference type="GO" id="GO:0044096">
    <property type="term" value="C:type IV pilus"/>
    <property type="evidence" value="ECO:0007669"/>
    <property type="project" value="TreeGrafter"/>
</dbReference>